<dbReference type="AlphaFoldDB" id="A0A829YI64"/>
<dbReference type="PANTHER" id="PTHR30055">
    <property type="entry name" value="HTH-TYPE TRANSCRIPTIONAL REGULATOR RUTR"/>
    <property type="match status" value="1"/>
</dbReference>
<dbReference type="SUPFAM" id="SSF46689">
    <property type="entry name" value="Homeodomain-like"/>
    <property type="match status" value="1"/>
</dbReference>
<dbReference type="InterPro" id="IPR041490">
    <property type="entry name" value="KstR2_TetR_C"/>
</dbReference>
<evidence type="ECO:0000313" key="5">
    <source>
        <dbReference type="Proteomes" id="UP000445000"/>
    </source>
</evidence>
<dbReference type="Pfam" id="PF17932">
    <property type="entry name" value="TetR_C_24"/>
    <property type="match status" value="1"/>
</dbReference>
<evidence type="ECO:0000256" key="1">
    <source>
        <dbReference type="ARBA" id="ARBA00023125"/>
    </source>
</evidence>
<keyword evidence="1 2" id="KW-0238">DNA-binding</keyword>
<dbReference type="PROSITE" id="PS01081">
    <property type="entry name" value="HTH_TETR_1"/>
    <property type="match status" value="1"/>
</dbReference>
<reference evidence="5" key="1">
    <citation type="submission" date="2020-01" db="EMBL/GenBank/DDBJ databases">
        <title>'Steroidobacter agaridevorans' sp. nov., agar-degrading bacteria isolated from rhizosphere soils.</title>
        <authorList>
            <person name="Ikenaga M."/>
            <person name="Kataoka M."/>
            <person name="Murouchi A."/>
            <person name="Katsuragi S."/>
            <person name="Sakai M."/>
        </authorList>
    </citation>
    <scope>NUCLEOTIDE SEQUENCE [LARGE SCALE GENOMIC DNA]</scope>
    <source>
        <strain evidence="5">YU21-B</strain>
    </source>
</reference>
<dbReference type="SUPFAM" id="SSF48498">
    <property type="entry name" value="Tetracyclin repressor-like, C-terminal domain"/>
    <property type="match status" value="1"/>
</dbReference>
<dbReference type="InterPro" id="IPR001647">
    <property type="entry name" value="HTH_TetR"/>
</dbReference>
<dbReference type="Proteomes" id="UP000445000">
    <property type="component" value="Unassembled WGS sequence"/>
</dbReference>
<comment type="caution">
    <text evidence="4">The sequence shown here is derived from an EMBL/GenBank/DDBJ whole genome shotgun (WGS) entry which is preliminary data.</text>
</comment>
<dbReference type="GO" id="GO:0003700">
    <property type="term" value="F:DNA-binding transcription factor activity"/>
    <property type="evidence" value="ECO:0007669"/>
    <property type="project" value="TreeGrafter"/>
</dbReference>
<feature type="domain" description="HTH tetR-type" evidence="3">
    <location>
        <begin position="1"/>
        <end position="59"/>
    </location>
</feature>
<dbReference type="PROSITE" id="PS50977">
    <property type="entry name" value="HTH_TETR_2"/>
    <property type="match status" value="1"/>
</dbReference>
<protein>
    <recommendedName>
        <fullName evidence="3">HTH tetR-type domain-containing protein</fullName>
    </recommendedName>
</protein>
<sequence>MRAQIEAAATELFFRHGFEATSIRMIADACGITHGALYSHFATKEDVLFGTIERAIAETEKMMVDAMAQAAPDPRSQFVAAVKAFVHFHAAHRLASLLASSEYSSLPEPRLSQVKAWRIRIRAIFEKVILAGQRSGEFKLVQTRGIPAVRLASIALGDMCIRVAEWFNPEGAISAEKMAELYAELGLRLVGAAPESK</sequence>
<dbReference type="InterPro" id="IPR036271">
    <property type="entry name" value="Tet_transcr_reg_TetR-rel_C_sf"/>
</dbReference>
<evidence type="ECO:0000259" key="3">
    <source>
        <dbReference type="PROSITE" id="PS50977"/>
    </source>
</evidence>
<dbReference type="InterPro" id="IPR023772">
    <property type="entry name" value="DNA-bd_HTH_TetR-type_CS"/>
</dbReference>
<dbReference type="InterPro" id="IPR050109">
    <property type="entry name" value="HTH-type_TetR-like_transc_reg"/>
</dbReference>
<dbReference type="RefSeq" id="WP_161814156.1">
    <property type="nucleotide sequence ID" value="NZ_BLJN01000004.1"/>
</dbReference>
<dbReference type="PRINTS" id="PR00455">
    <property type="entry name" value="HTHTETR"/>
</dbReference>
<dbReference type="EMBL" id="BLJN01000004">
    <property type="protein sequence ID" value="GFE82518.1"/>
    <property type="molecule type" value="Genomic_DNA"/>
</dbReference>
<keyword evidence="5" id="KW-1185">Reference proteome</keyword>
<name>A0A829YI64_9GAMM</name>
<proteinExistence type="predicted"/>
<dbReference type="Gene3D" id="1.10.357.10">
    <property type="entry name" value="Tetracycline Repressor, domain 2"/>
    <property type="match status" value="1"/>
</dbReference>
<dbReference type="PANTHER" id="PTHR30055:SF200">
    <property type="entry name" value="HTH-TYPE TRANSCRIPTIONAL REPRESSOR BDCR"/>
    <property type="match status" value="1"/>
</dbReference>
<accession>A0A829YI64</accession>
<dbReference type="InterPro" id="IPR009057">
    <property type="entry name" value="Homeodomain-like_sf"/>
</dbReference>
<dbReference type="GO" id="GO:0000976">
    <property type="term" value="F:transcription cis-regulatory region binding"/>
    <property type="evidence" value="ECO:0007669"/>
    <property type="project" value="TreeGrafter"/>
</dbReference>
<evidence type="ECO:0000256" key="2">
    <source>
        <dbReference type="PROSITE-ProRule" id="PRU00335"/>
    </source>
</evidence>
<dbReference type="Pfam" id="PF00440">
    <property type="entry name" value="TetR_N"/>
    <property type="match status" value="1"/>
</dbReference>
<evidence type="ECO:0000313" key="4">
    <source>
        <dbReference type="EMBL" id="GFE82518.1"/>
    </source>
</evidence>
<feature type="DNA-binding region" description="H-T-H motif" evidence="2">
    <location>
        <begin position="22"/>
        <end position="41"/>
    </location>
</feature>
<gene>
    <name evidence="4" type="ORF">GCM10011487_45180</name>
</gene>
<organism evidence="4 5">
    <name type="scientific">Steroidobacter agaridevorans</name>
    <dbReference type="NCBI Taxonomy" id="2695856"/>
    <lineage>
        <taxon>Bacteria</taxon>
        <taxon>Pseudomonadati</taxon>
        <taxon>Pseudomonadota</taxon>
        <taxon>Gammaproteobacteria</taxon>
        <taxon>Steroidobacterales</taxon>
        <taxon>Steroidobacteraceae</taxon>
        <taxon>Steroidobacter</taxon>
    </lineage>
</organism>